<feature type="DNA-binding region" description="H-T-H motif" evidence="4">
    <location>
        <begin position="31"/>
        <end position="50"/>
    </location>
</feature>
<dbReference type="STRING" id="1909395.BKM31_36995"/>
<gene>
    <name evidence="6" type="ORF">BKM31_36995</name>
</gene>
<sequence>MSTPRQRYREQVRREIKQAALAQIGAGEPLSLTAVARRLGMTGPALYKYFAGRDRLLAELIDDGLAELAAAVRAGSPAGGGPRARLHALARAFYDWALANRGLFQLVAAAPRRAGVEEVLGPFLPVLGQGRAVPGLEPPEWAHPPAGDRTAALTGAVLVWARLQGVLSVELRGPFTGTGRALLTAEIDSLADTMGL</sequence>
<dbReference type="GO" id="GO:0003700">
    <property type="term" value="F:DNA-binding transcription factor activity"/>
    <property type="evidence" value="ECO:0007669"/>
    <property type="project" value="TreeGrafter"/>
</dbReference>
<protein>
    <recommendedName>
        <fullName evidence="5">HTH tetR-type domain-containing protein</fullName>
    </recommendedName>
</protein>
<feature type="domain" description="HTH tetR-type" evidence="5">
    <location>
        <begin position="10"/>
        <end position="68"/>
    </location>
</feature>
<dbReference type="Pfam" id="PF00440">
    <property type="entry name" value="TetR_N"/>
    <property type="match status" value="1"/>
</dbReference>
<dbReference type="InterPro" id="IPR036271">
    <property type="entry name" value="Tet_transcr_reg_TetR-rel_C_sf"/>
</dbReference>
<evidence type="ECO:0000259" key="5">
    <source>
        <dbReference type="PROSITE" id="PS50977"/>
    </source>
</evidence>
<keyword evidence="2 4" id="KW-0238">DNA-binding</keyword>
<evidence type="ECO:0000313" key="7">
    <source>
        <dbReference type="Proteomes" id="UP000190797"/>
    </source>
</evidence>
<evidence type="ECO:0000256" key="2">
    <source>
        <dbReference type="ARBA" id="ARBA00023125"/>
    </source>
</evidence>
<dbReference type="Proteomes" id="UP000190797">
    <property type="component" value="Chromosome"/>
</dbReference>
<dbReference type="InterPro" id="IPR025996">
    <property type="entry name" value="MT1864/Rv1816-like_C"/>
</dbReference>
<dbReference type="SUPFAM" id="SSF48498">
    <property type="entry name" value="Tetracyclin repressor-like, C-terminal domain"/>
    <property type="match status" value="1"/>
</dbReference>
<keyword evidence="3" id="KW-0804">Transcription</keyword>
<reference evidence="7" key="1">
    <citation type="journal article" date="2017" name="Med. Chem. Commun.">
        <title>Nonomuraea sp. ATCC 55076 harbours the largest actinomycete chromosome to date and the kistamicin biosynthetic gene cluster.</title>
        <authorList>
            <person name="Nazari B."/>
            <person name="Forneris C.C."/>
            <person name="Gibson M.I."/>
            <person name="Moon K."/>
            <person name="Schramma K.R."/>
            <person name="Seyedsayamdost M.R."/>
        </authorList>
    </citation>
    <scope>NUCLEOTIDE SEQUENCE [LARGE SCALE GENOMIC DNA]</scope>
    <source>
        <strain evidence="7">ATCC 55076</strain>
    </source>
</reference>
<dbReference type="InterPro" id="IPR009057">
    <property type="entry name" value="Homeodomain-like_sf"/>
</dbReference>
<proteinExistence type="predicted"/>
<keyword evidence="7" id="KW-1185">Reference proteome</keyword>
<evidence type="ECO:0000256" key="4">
    <source>
        <dbReference type="PROSITE-ProRule" id="PRU00335"/>
    </source>
</evidence>
<dbReference type="SUPFAM" id="SSF46689">
    <property type="entry name" value="Homeodomain-like"/>
    <property type="match status" value="1"/>
</dbReference>
<dbReference type="Gene3D" id="1.10.357.10">
    <property type="entry name" value="Tetracycline Repressor, domain 2"/>
    <property type="match status" value="1"/>
</dbReference>
<dbReference type="AlphaFoldDB" id="A0A1V0A7X6"/>
<dbReference type="Pfam" id="PF13305">
    <property type="entry name" value="TetR_C_33"/>
    <property type="match status" value="1"/>
</dbReference>
<organism evidence="6 7">
    <name type="scientific">[Actinomadura] parvosata subsp. kistnae</name>
    <dbReference type="NCBI Taxonomy" id="1909395"/>
    <lineage>
        <taxon>Bacteria</taxon>
        <taxon>Bacillati</taxon>
        <taxon>Actinomycetota</taxon>
        <taxon>Actinomycetes</taxon>
        <taxon>Streptosporangiales</taxon>
        <taxon>Streptosporangiaceae</taxon>
        <taxon>Nonomuraea</taxon>
    </lineage>
</organism>
<evidence type="ECO:0000256" key="1">
    <source>
        <dbReference type="ARBA" id="ARBA00023015"/>
    </source>
</evidence>
<dbReference type="PROSITE" id="PS50977">
    <property type="entry name" value="HTH_TETR_2"/>
    <property type="match status" value="1"/>
</dbReference>
<dbReference type="KEGG" id="noa:BKM31_36995"/>
<keyword evidence="1" id="KW-0805">Transcription regulation</keyword>
<dbReference type="PANTHER" id="PTHR30055:SF243">
    <property type="entry name" value="HTH-TYPE TRANSCRIPTIONAL REGULATOR RV1816"/>
    <property type="match status" value="1"/>
</dbReference>
<dbReference type="RefSeq" id="WP_080042593.1">
    <property type="nucleotide sequence ID" value="NZ_CP017717.1"/>
</dbReference>
<dbReference type="EMBL" id="CP017717">
    <property type="protein sequence ID" value="AQZ66315.1"/>
    <property type="molecule type" value="Genomic_DNA"/>
</dbReference>
<dbReference type="InterPro" id="IPR050109">
    <property type="entry name" value="HTH-type_TetR-like_transc_reg"/>
</dbReference>
<dbReference type="PANTHER" id="PTHR30055">
    <property type="entry name" value="HTH-TYPE TRANSCRIPTIONAL REGULATOR RUTR"/>
    <property type="match status" value="1"/>
</dbReference>
<evidence type="ECO:0000256" key="3">
    <source>
        <dbReference type="ARBA" id="ARBA00023163"/>
    </source>
</evidence>
<dbReference type="GO" id="GO:0000976">
    <property type="term" value="F:transcription cis-regulatory region binding"/>
    <property type="evidence" value="ECO:0007669"/>
    <property type="project" value="TreeGrafter"/>
</dbReference>
<dbReference type="InterPro" id="IPR001647">
    <property type="entry name" value="HTH_TetR"/>
</dbReference>
<dbReference type="OrthoDB" id="3210322at2"/>
<accession>A0A1V0A7X6</accession>
<evidence type="ECO:0000313" key="6">
    <source>
        <dbReference type="EMBL" id="AQZ66315.1"/>
    </source>
</evidence>
<name>A0A1V0A7X6_9ACTN</name>